<organism evidence="2 3">
    <name type="scientific">Nguyenibacter vanlangensis</name>
    <dbReference type="NCBI Taxonomy" id="1216886"/>
    <lineage>
        <taxon>Bacteria</taxon>
        <taxon>Pseudomonadati</taxon>
        <taxon>Pseudomonadota</taxon>
        <taxon>Alphaproteobacteria</taxon>
        <taxon>Acetobacterales</taxon>
        <taxon>Acetobacteraceae</taxon>
        <taxon>Nguyenibacter</taxon>
    </lineage>
</organism>
<feature type="transmembrane region" description="Helical" evidence="1">
    <location>
        <begin position="108"/>
        <end position="129"/>
    </location>
</feature>
<dbReference type="Proteomes" id="UP000534870">
    <property type="component" value="Unassembled WGS sequence"/>
</dbReference>
<sequence length="135" mass="14086">MIALGLMSWAVGIGLLCWVFFAPVSIVVSTMAGLIVFLWTYRMGAGFAAVVIGIAAGSLVLWLFRVELTASRHSIVRLGIILAFCVPAVIAGYSTTLGIAEMGVPSSIWQHILAVIGAAAVSSASFARLTSEQSA</sequence>
<keyword evidence="1" id="KW-0812">Transmembrane</keyword>
<evidence type="ECO:0000313" key="2">
    <source>
        <dbReference type="EMBL" id="NVN10056.1"/>
    </source>
</evidence>
<feature type="transmembrane region" description="Helical" evidence="1">
    <location>
        <begin position="76"/>
        <end position="96"/>
    </location>
</feature>
<dbReference type="EMBL" id="JABXXP010000015">
    <property type="protein sequence ID" value="NVN10056.1"/>
    <property type="molecule type" value="Genomic_DNA"/>
</dbReference>
<dbReference type="AlphaFoldDB" id="A0A7Y7ITI2"/>
<name>A0A7Y7ITI2_9PROT</name>
<keyword evidence="1" id="KW-1133">Transmembrane helix</keyword>
<feature type="transmembrane region" description="Helical" evidence="1">
    <location>
        <begin position="12"/>
        <end position="39"/>
    </location>
</feature>
<feature type="transmembrane region" description="Helical" evidence="1">
    <location>
        <begin position="45"/>
        <end position="64"/>
    </location>
</feature>
<keyword evidence="1" id="KW-0472">Membrane</keyword>
<dbReference type="RefSeq" id="WP_176638845.1">
    <property type="nucleotide sequence ID" value="NZ_JABXXP010000015.1"/>
</dbReference>
<comment type="caution">
    <text evidence="2">The sequence shown here is derived from an EMBL/GenBank/DDBJ whole genome shotgun (WGS) entry which is preliminary data.</text>
</comment>
<protein>
    <submittedName>
        <fullName evidence="2">Uncharacterized protein</fullName>
    </submittedName>
</protein>
<evidence type="ECO:0000256" key="1">
    <source>
        <dbReference type="SAM" id="Phobius"/>
    </source>
</evidence>
<evidence type="ECO:0000313" key="3">
    <source>
        <dbReference type="Proteomes" id="UP000534870"/>
    </source>
</evidence>
<accession>A0A7Y7ITI2</accession>
<reference evidence="2 3" key="1">
    <citation type="submission" date="2020-06" db="EMBL/GenBank/DDBJ databases">
        <title>Description of novel acetic acid bacteria.</title>
        <authorList>
            <person name="Sombolestani A."/>
        </authorList>
    </citation>
    <scope>NUCLEOTIDE SEQUENCE [LARGE SCALE GENOMIC DNA]</scope>
    <source>
        <strain evidence="2 3">LMG 31431</strain>
    </source>
</reference>
<proteinExistence type="predicted"/>
<gene>
    <name evidence="2" type="ORF">HUK84_02635</name>
</gene>